<name>A0AA37M091_9PEZI</name>
<keyword evidence="2" id="KW-1185">Reference proteome</keyword>
<evidence type="ECO:0000313" key="1">
    <source>
        <dbReference type="EMBL" id="GJC90208.1"/>
    </source>
</evidence>
<proteinExistence type="predicted"/>
<protein>
    <submittedName>
        <fullName evidence="1">Uncharacterized protein</fullName>
    </submittedName>
</protein>
<dbReference type="EMBL" id="BPPX01000050">
    <property type="protein sequence ID" value="GJC90208.1"/>
    <property type="molecule type" value="Genomic_DNA"/>
</dbReference>
<gene>
    <name evidence="1" type="ORF">ColLi_13046</name>
</gene>
<dbReference type="Proteomes" id="UP001055172">
    <property type="component" value="Unassembled WGS sequence"/>
</dbReference>
<reference evidence="1 2" key="1">
    <citation type="submission" date="2021-07" db="EMBL/GenBank/DDBJ databases">
        <title>Genome data of Colletotrichum spaethianum.</title>
        <authorList>
            <person name="Utami Y.D."/>
            <person name="Hiruma K."/>
        </authorList>
    </citation>
    <scope>NUCLEOTIDE SEQUENCE [LARGE SCALE GENOMIC DNA]</scope>
    <source>
        <strain evidence="1 2">MAFF 242679</strain>
    </source>
</reference>
<sequence>MSERIDLASASSSEPVRIVAEGKTTDGSAVNKLKNHIMALQWITKNAAAKICTAGFCDNEKHTSSEVAYDTWRGNDQTKDSKASNLGWGTRVPLREYLNLPIAVTIAWVKIFLK</sequence>
<organism evidence="1 2">
    <name type="scientific">Colletotrichum liriopes</name>
    <dbReference type="NCBI Taxonomy" id="708192"/>
    <lineage>
        <taxon>Eukaryota</taxon>
        <taxon>Fungi</taxon>
        <taxon>Dikarya</taxon>
        <taxon>Ascomycota</taxon>
        <taxon>Pezizomycotina</taxon>
        <taxon>Sordariomycetes</taxon>
        <taxon>Hypocreomycetidae</taxon>
        <taxon>Glomerellales</taxon>
        <taxon>Glomerellaceae</taxon>
        <taxon>Colletotrichum</taxon>
        <taxon>Colletotrichum spaethianum species complex</taxon>
    </lineage>
</organism>
<evidence type="ECO:0000313" key="2">
    <source>
        <dbReference type="Proteomes" id="UP001055172"/>
    </source>
</evidence>
<dbReference type="AlphaFoldDB" id="A0AA37M091"/>
<accession>A0AA37M091</accession>
<comment type="caution">
    <text evidence="1">The sequence shown here is derived from an EMBL/GenBank/DDBJ whole genome shotgun (WGS) entry which is preliminary data.</text>
</comment>